<evidence type="ECO:0000313" key="7">
    <source>
        <dbReference type="EMBL" id="OQX37235.1"/>
    </source>
</evidence>
<feature type="domain" description="CheR-type methyltransferase" evidence="6">
    <location>
        <begin position="1"/>
        <end position="273"/>
    </location>
</feature>
<dbReference type="PRINTS" id="PR00996">
    <property type="entry name" value="CHERMTFRASE"/>
</dbReference>
<evidence type="ECO:0000256" key="3">
    <source>
        <dbReference type="ARBA" id="ARBA00022603"/>
    </source>
</evidence>
<dbReference type="InterPro" id="IPR050903">
    <property type="entry name" value="Bact_Chemotaxis_MeTrfase"/>
</dbReference>
<organism evidence="7 9">
    <name type="scientific">Candidatus Sedimenticola endophacoides</name>
    <dbReference type="NCBI Taxonomy" id="2548426"/>
    <lineage>
        <taxon>Bacteria</taxon>
        <taxon>Pseudomonadati</taxon>
        <taxon>Pseudomonadota</taxon>
        <taxon>Gammaproteobacteria</taxon>
        <taxon>Chromatiales</taxon>
        <taxon>Sedimenticolaceae</taxon>
        <taxon>Sedimenticola</taxon>
    </lineage>
</organism>
<dbReference type="Gene3D" id="1.10.155.10">
    <property type="entry name" value="Chemotaxis receptor methyltransferase CheR, N-terminal domain"/>
    <property type="match status" value="1"/>
</dbReference>
<dbReference type="GO" id="GO:0008983">
    <property type="term" value="F:protein-glutamate O-methyltransferase activity"/>
    <property type="evidence" value="ECO:0007669"/>
    <property type="project" value="UniProtKB-EC"/>
</dbReference>
<keyword evidence="4" id="KW-0808">Transferase</keyword>
<comment type="catalytic activity">
    <reaction evidence="1">
        <text>L-glutamyl-[protein] + S-adenosyl-L-methionine = [protein]-L-glutamate 5-O-methyl ester + S-adenosyl-L-homocysteine</text>
        <dbReference type="Rhea" id="RHEA:24452"/>
        <dbReference type="Rhea" id="RHEA-COMP:10208"/>
        <dbReference type="Rhea" id="RHEA-COMP:10311"/>
        <dbReference type="ChEBI" id="CHEBI:29973"/>
        <dbReference type="ChEBI" id="CHEBI:57856"/>
        <dbReference type="ChEBI" id="CHEBI:59789"/>
        <dbReference type="ChEBI" id="CHEBI:82795"/>
        <dbReference type="EC" id="2.1.1.80"/>
    </reaction>
</comment>
<evidence type="ECO:0000313" key="9">
    <source>
        <dbReference type="Proteomes" id="UP000243361"/>
    </source>
</evidence>
<dbReference type="Pfam" id="PF01739">
    <property type="entry name" value="CheR"/>
    <property type="match status" value="1"/>
</dbReference>
<keyword evidence="3" id="KW-0489">Methyltransferase</keyword>
<dbReference type="Pfam" id="PF03705">
    <property type="entry name" value="CheR_N"/>
    <property type="match status" value="1"/>
</dbReference>
<dbReference type="SUPFAM" id="SSF47757">
    <property type="entry name" value="Chemotaxis receptor methyltransferase CheR, N-terminal domain"/>
    <property type="match status" value="1"/>
</dbReference>
<dbReference type="CDD" id="cd02440">
    <property type="entry name" value="AdoMet_MTases"/>
    <property type="match status" value="1"/>
</dbReference>
<gene>
    <name evidence="7" type="ORF">B0D84_00755</name>
    <name evidence="8" type="ORF">C3L24_02700</name>
</gene>
<dbReference type="Gene3D" id="3.40.50.150">
    <property type="entry name" value="Vaccinia Virus protein VP39"/>
    <property type="match status" value="1"/>
</dbReference>
<dbReference type="PROSITE" id="PS50123">
    <property type="entry name" value="CHER"/>
    <property type="match status" value="1"/>
</dbReference>
<dbReference type="InterPro" id="IPR022642">
    <property type="entry name" value="CheR_C"/>
</dbReference>
<dbReference type="Proteomes" id="UP000250928">
    <property type="component" value="Unassembled WGS sequence"/>
</dbReference>
<reference evidence="8 10" key="2">
    <citation type="submission" date="2018-01" db="EMBL/GenBank/DDBJ databases">
        <title>Novel co-symbiosis in the lucinid bivalve Phacoides pectinatus.</title>
        <authorList>
            <person name="Lim S.J."/>
            <person name="Davis B.G."/>
            <person name="Gill D.E."/>
            <person name="Engel A.S."/>
            <person name="Anderson L.C."/>
            <person name="Campbell B.J."/>
        </authorList>
    </citation>
    <scope>NUCLEOTIDE SEQUENCE [LARGE SCALE GENOMIC DNA]</scope>
    <source>
        <strain evidence="8">N3_P5</strain>
    </source>
</reference>
<dbReference type="InterPro" id="IPR036804">
    <property type="entry name" value="CheR_N_sf"/>
</dbReference>
<evidence type="ECO:0000256" key="2">
    <source>
        <dbReference type="ARBA" id="ARBA00012534"/>
    </source>
</evidence>
<dbReference type="GO" id="GO:0032259">
    <property type="term" value="P:methylation"/>
    <property type="evidence" value="ECO:0007669"/>
    <property type="project" value="UniProtKB-KW"/>
</dbReference>
<protein>
    <recommendedName>
        <fullName evidence="2">protein-glutamate O-methyltransferase</fullName>
        <ecNumber evidence="2">2.1.1.80</ecNumber>
    </recommendedName>
</protein>
<dbReference type="EMBL" id="MUIE01000065">
    <property type="protein sequence ID" value="OQX37235.1"/>
    <property type="molecule type" value="Genomic_DNA"/>
</dbReference>
<accession>A0A657PPE2</accession>
<proteinExistence type="predicted"/>
<dbReference type="InterPro" id="IPR022641">
    <property type="entry name" value="CheR_N"/>
</dbReference>
<reference evidence="7 9" key="1">
    <citation type="submission" date="2017-02" db="EMBL/GenBank/DDBJ databases">
        <title>Novel co-symbiosis in the unique lucinid bivalve Phacoides pectinatus.</title>
        <authorList>
            <person name="Lim S.J."/>
            <person name="Davis B.G."/>
            <person name="Gill D.E."/>
            <person name="Engel A.S."/>
            <person name="Anderson L.C."/>
            <person name="Campbell B.J."/>
        </authorList>
    </citation>
    <scope>NUCLEOTIDE SEQUENCE [LARGE SCALE GENOMIC DNA]</scope>
    <source>
        <strain evidence="7">LUC13016_P6</strain>
    </source>
</reference>
<keyword evidence="9" id="KW-1185">Reference proteome</keyword>
<evidence type="ECO:0000256" key="4">
    <source>
        <dbReference type="ARBA" id="ARBA00022679"/>
    </source>
</evidence>
<name>A0A657PPE2_9GAMM</name>
<evidence type="ECO:0000259" key="6">
    <source>
        <dbReference type="PROSITE" id="PS50123"/>
    </source>
</evidence>
<dbReference type="InterPro" id="IPR029063">
    <property type="entry name" value="SAM-dependent_MTases_sf"/>
</dbReference>
<dbReference type="EMBL" id="PQCO01000114">
    <property type="protein sequence ID" value="PUE04701.1"/>
    <property type="molecule type" value="Genomic_DNA"/>
</dbReference>
<sequence>MSRRDYQAFQAFLQEACGIALGEGKEYLVSSSLRPLLIERGLASVGELLQCVAGGGRPGLVTAIIDAMTTNETYWFRDNSHFTLLAETVLPALREQGRERLRVWSAACSSGQEPYNISMVAWDYLRRWPGCFPQGVEVLATDISNTMLEEARRGVYRGLSAARGLSPEQRQRYFIAHGDDLEVRPEIRRRVTFRGINLTKGFWSLGRFDVVFCRNVLIYFTAEQKRDIIGRIAAVLNPGGYLFLGSTESLSKFSDQFEVVRRSGGIAYRLERSTGAVS</sequence>
<dbReference type="PANTHER" id="PTHR24422:SF21">
    <property type="entry name" value="CHEMOTAXIS PROTEIN METHYLTRANSFERASE 1"/>
    <property type="match status" value="1"/>
</dbReference>
<evidence type="ECO:0000313" key="8">
    <source>
        <dbReference type="EMBL" id="PUE04701.1"/>
    </source>
</evidence>
<evidence type="ECO:0000313" key="10">
    <source>
        <dbReference type="Proteomes" id="UP000250928"/>
    </source>
</evidence>
<dbReference type="Proteomes" id="UP000243361">
    <property type="component" value="Unassembled WGS sequence"/>
</dbReference>
<comment type="caution">
    <text evidence="7">The sequence shown here is derived from an EMBL/GenBank/DDBJ whole genome shotgun (WGS) entry which is preliminary data.</text>
</comment>
<evidence type="ECO:0000256" key="1">
    <source>
        <dbReference type="ARBA" id="ARBA00001541"/>
    </source>
</evidence>
<dbReference type="SUPFAM" id="SSF53335">
    <property type="entry name" value="S-adenosyl-L-methionine-dependent methyltransferases"/>
    <property type="match status" value="1"/>
</dbReference>
<evidence type="ECO:0000256" key="5">
    <source>
        <dbReference type="ARBA" id="ARBA00022691"/>
    </source>
</evidence>
<dbReference type="AlphaFoldDB" id="A0A657PPE2"/>
<dbReference type="InterPro" id="IPR000780">
    <property type="entry name" value="CheR_MeTrfase"/>
</dbReference>
<dbReference type="EC" id="2.1.1.80" evidence="2"/>
<dbReference type="SMART" id="SM00138">
    <property type="entry name" value="MeTrc"/>
    <property type="match status" value="1"/>
</dbReference>
<dbReference type="PANTHER" id="PTHR24422">
    <property type="entry name" value="CHEMOTAXIS PROTEIN METHYLTRANSFERASE"/>
    <property type="match status" value="1"/>
</dbReference>
<keyword evidence="5" id="KW-0949">S-adenosyl-L-methionine</keyword>